<dbReference type="Proteomes" id="UP001141806">
    <property type="component" value="Unassembled WGS sequence"/>
</dbReference>
<protein>
    <submittedName>
        <fullName evidence="1">Uncharacterized protein</fullName>
    </submittedName>
</protein>
<reference evidence="1" key="1">
    <citation type="journal article" date="2023" name="Plant J.">
        <title>The genome of the king protea, Protea cynaroides.</title>
        <authorList>
            <person name="Chang J."/>
            <person name="Duong T.A."/>
            <person name="Schoeman C."/>
            <person name="Ma X."/>
            <person name="Roodt D."/>
            <person name="Barker N."/>
            <person name="Li Z."/>
            <person name="Van de Peer Y."/>
            <person name="Mizrachi E."/>
        </authorList>
    </citation>
    <scope>NUCLEOTIDE SEQUENCE</scope>
    <source>
        <tissue evidence="1">Young leaves</tissue>
    </source>
</reference>
<dbReference type="EMBL" id="JAMYWD010000007">
    <property type="protein sequence ID" value="KAJ4967469.1"/>
    <property type="molecule type" value="Genomic_DNA"/>
</dbReference>
<evidence type="ECO:0000313" key="1">
    <source>
        <dbReference type="EMBL" id="KAJ4967469.1"/>
    </source>
</evidence>
<sequence length="164" mass="18766">MSVKYQKARMEWFYMKPATTSPFRVKLPRMDMSFFSTISPLVFARCQRNMLEFKWVRASCLLCHLYDSESTLKIPSPAKKTKHRRVISFFREVCEVGHVDAIRVAGEKGVPIVNHGPLIEHQGPPSVTFVLLFGGSIYLPTYLQAHICVVCMPFFGHFSLCTMS</sequence>
<accession>A0A9Q0QPZ6</accession>
<evidence type="ECO:0000313" key="2">
    <source>
        <dbReference type="Proteomes" id="UP001141806"/>
    </source>
</evidence>
<proteinExistence type="predicted"/>
<name>A0A9Q0QPZ6_9MAGN</name>
<keyword evidence="2" id="KW-1185">Reference proteome</keyword>
<gene>
    <name evidence="1" type="ORF">NE237_019318</name>
</gene>
<organism evidence="1 2">
    <name type="scientific">Protea cynaroides</name>
    <dbReference type="NCBI Taxonomy" id="273540"/>
    <lineage>
        <taxon>Eukaryota</taxon>
        <taxon>Viridiplantae</taxon>
        <taxon>Streptophyta</taxon>
        <taxon>Embryophyta</taxon>
        <taxon>Tracheophyta</taxon>
        <taxon>Spermatophyta</taxon>
        <taxon>Magnoliopsida</taxon>
        <taxon>Proteales</taxon>
        <taxon>Proteaceae</taxon>
        <taxon>Protea</taxon>
    </lineage>
</organism>
<dbReference type="AlphaFoldDB" id="A0A9Q0QPZ6"/>
<comment type="caution">
    <text evidence="1">The sequence shown here is derived from an EMBL/GenBank/DDBJ whole genome shotgun (WGS) entry which is preliminary data.</text>
</comment>